<dbReference type="NCBIfam" id="TIGR02937">
    <property type="entry name" value="sigma70-ECF"/>
    <property type="match status" value="1"/>
</dbReference>
<gene>
    <name evidence="7" type="ORF">SAMN05192548_103962</name>
</gene>
<evidence type="ECO:0000256" key="1">
    <source>
        <dbReference type="ARBA" id="ARBA00010641"/>
    </source>
</evidence>
<evidence type="ECO:0000256" key="4">
    <source>
        <dbReference type="ARBA" id="ARBA00023163"/>
    </source>
</evidence>
<evidence type="ECO:0000313" key="7">
    <source>
        <dbReference type="EMBL" id="SHK81639.1"/>
    </source>
</evidence>
<comment type="similarity">
    <text evidence="1">Belongs to the sigma-70 factor family. ECF subfamily.</text>
</comment>
<dbReference type="Pfam" id="PF04542">
    <property type="entry name" value="Sigma70_r2"/>
    <property type="match status" value="1"/>
</dbReference>
<dbReference type="RefSeq" id="WP_073431594.1">
    <property type="nucleotide sequence ID" value="NZ_CADFGY010000008.1"/>
</dbReference>
<reference evidence="7 8" key="1">
    <citation type="submission" date="2016-11" db="EMBL/GenBank/DDBJ databases">
        <authorList>
            <person name="Jaros S."/>
            <person name="Januszkiewicz K."/>
            <person name="Wedrychowicz H."/>
        </authorList>
    </citation>
    <scope>NUCLEOTIDE SEQUENCE [LARGE SCALE GENOMIC DNA]</scope>
    <source>
        <strain evidence="7 8">LMG 20594</strain>
    </source>
</reference>
<evidence type="ECO:0000256" key="2">
    <source>
        <dbReference type="ARBA" id="ARBA00023015"/>
    </source>
</evidence>
<feature type="domain" description="RNA polymerase sigma-70 region 2" evidence="5">
    <location>
        <begin position="40"/>
        <end position="104"/>
    </location>
</feature>
<accession>A0A1M6VJK9</accession>
<dbReference type="Proteomes" id="UP000184395">
    <property type="component" value="Unassembled WGS sequence"/>
</dbReference>
<dbReference type="InterPro" id="IPR013249">
    <property type="entry name" value="RNA_pol_sigma70_r4_t2"/>
</dbReference>
<dbReference type="PANTHER" id="PTHR43133:SF32">
    <property type="entry name" value="BLR3042 PROTEIN"/>
    <property type="match status" value="1"/>
</dbReference>
<dbReference type="InterPro" id="IPR014284">
    <property type="entry name" value="RNA_pol_sigma-70_dom"/>
</dbReference>
<proteinExistence type="inferred from homology"/>
<dbReference type="InterPro" id="IPR007627">
    <property type="entry name" value="RNA_pol_sigma70_r2"/>
</dbReference>
<sequence length="198" mass="22116">MSPDPIAKSSVPYAARTVDADDAALLKRVSDGDKAALAALYREYHRRLARFLGRFTRRDDMIEEVINDTFMIVWQKAGEFRNEARVSTWLMGIAYRVTLKALRQGGLPSAPPSHDHEGLTSEPFVVHELIDWVTKGLTRLSPEQRAVMELAYVMGHSLEEIAEIADCPVSTVKARMFHARVKLRNLMPELAGLAGDGL</sequence>
<evidence type="ECO:0000259" key="5">
    <source>
        <dbReference type="Pfam" id="PF04542"/>
    </source>
</evidence>
<dbReference type="EMBL" id="FRAB01000039">
    <property type="protein sequence ID" value="SHK81639.1"/>
    <property type="molecule type" value="Genomic_DNA"/>
</dbReference>
<dbReference type="InterPro" id="IPR039425">
    <property type="entry name" value="RNA_pol_sigma-70-like"/>
</dbReference>
<dbReference type="SUPFAM" id="SSF88946">
    <property type="entry name" value="Sigma2 domain of RNA polymerase sigma factors"/>
    <property type="match status" value="1"/>
</dbReference>
<name>A0A1M6VJK9_9BURK</name>
<dbReference type="CDD" id="cd06171">
    <property type="entry name" value="Sigma70_r4"/>
    <property type="match status" value="1"/>
</dbReference>
<dbReference type="AlphaFoldDB" id="A0A1M6VJK9"/>
<dbReference type="Pfam" id="PF08281">
    <property type="entry name" value="Sigma70_r4_2"/>
    <property type="match status" value="1"/>
</dbReference>
<organism evidence="7 8">
    <name type="scientific">Paraburkholderia terricola</name>
    <dbReference type="NCBI Taxonomy" id="169427"/>
    <lineage>
        <taxon>Bacteria</taxon>
        <taxon>Pseudomonadati</taxon>
        <taxon>Pseudomonadota</taxon>
        <taxon>Betaproteobacteria</taxon>
        <taxon>Burkholderiales</taxon>
        <taxon>Burkholderiaceae</taxon>
        <taxon>Paraburkholderia</taxon>
    </lineage>
</organism>
<evidence type="ECO:0000256" key="3">
    <source>
        <dbReference type="ARBA" id="ARBA00023082"/>
    </source>
</evidence>
<keyword evidence="2" id="KW-0805">Transcription regulation</keyword>
<dbReference type="GO" id="GO:0006352">
    <property type="term" value="P:DNA-templated transcription initiation"/>
    <property type="evidence" value="ECO:0007669"/>
    <property type="project" value="InterPro"/>
</dbReference>
<feature type="domain" description="RNA polymerase sigma factor 70 region 4 type 2" evidence="6">
    <location>
        <begin position="136"/>
        <end position="183"/>
    </location>
</feature>
<dbReference type="GO" id="GO:0016987">
    <property type="term" value="F:sigma factor activity"/>
    <property type="evidence" value="ECO:0007669"/>
    <property type="project" value="UniProtKB-KW"/>
</dbReference>
<dbReference type="Gene3D" id="1.10.1740.10">
    <property type="match status" value="1"/>
</dbReference>
<dbReference type="STRING" id="169427.SAMN05192548_103962"/>
<evidence type="ECO:0000259" key="6">
    <source>
        <dbReference type="Pfam" id="PF08281"/>
    </source>
</evidence>
<keyword evidence="3" id="KW-0731">Sigma factor</keyword>
<protein>
    <submittedName>
        <fullName evidence="7">RNA polymerase sigma-70 factor, ECF subfamily</fullName>
    </submittedName>
</protein>
<dbReference type="PANTHER" id="PTHR43133">
    <property type="entry name" value="RNA POLYMERASE ECF-TYPE SIGMA FACTO"/>
    <property type="match status" value="1"/>
</dbReference>
<evidence type="ECO:0000313" key="8">
    <source>
        <dbReference type="Proteomes" id="UP000184395"/>
    </source>
</evidence>
<dbReference type="OrthoDB" id="9780326at2"/>
<dbReference type="SUPFAM" id="SSF88659">
    <property type="entry name" value="Sigma3 and sigma4 domains of RNA polymerase sigma factors"/>
    <property type="match status" value="1"/>
</dbReference>
<dbReference type="InterPro" id="IPR013324">
    <property type="entry name" value="RNA_pol_sigma_r3/r4-like"/>
</dbReference>
<dbReference type="InterPro" id="IPR013325">
    <property type="entry name" value="RNA_pol_sigma_r2"/>
</dbReference>
<keyword evidence="4" id="KW-0804">Transcription</keyword>
<dbReference type="InterPro" id="IPR036388">
    <property type="entry name" value="WH-like_DNA-bd_sf"/>
</dbReference>
<dbReference type="GO" id="GO:0003677">
    <property type="term" value="F:DNA binding"/>
    <property type="evidence" value="ECO:0007669"/>
    <property type="project" value="InterPro"/>
</dbReference>
<dbReference type="Gene3D" id="1.10.10.10">
    <property type="entry name" value="Winged helix-like DNA-binding domain superfamily/Winged helix DNA-binding domain"/>
    <property type="match status" value="1"/>
</dbReference>